<evidence type="ECO:0000313" key="1">
    <source>
        <dbReference type="EMBL" id="KAJ9074980.1"/>
    </source>
</evidence>
<evidence type="ECO:0000313" key="2">
    <source>
        <dbReference type="Proteomes" id="UP001165960"/>
    </source>
</evidence>
<gene>
    <name evidence="1" type="ORF">DSO57_1000921</name>
</gene>
<reference evidence="1" key="1">
    <citation type="submission" date="2022-04" db="EMBL/GenBank/DDBJ databases">
        <title>Genome of the entomopathogenic fungus Entomophthora muscae.</title>
        <authorList>
            <person name="Elya C."/>
            <person name="Lovett B.R."/>
            <person name="Lee E."/>
            <person name="Macias A.M."/>
            <person name="Hajek A.E."/>
            <person name="De Bivort B.L."/>
            <person name="Kasson M.T."/>
            <person name="De Fine Licht H.H."/>
            <person name="Stajich J.E."/>
        </authorList>
    </citation>
    <scope>NUCLEOTIDE SEQUENCE</scope>
    <source>
        <strain evidence="1">Berkeley</strain>
    </source>
</reference>
<sequence length="68" mass="7310">MPPKPTTKAVPKASKASKSKIPPLKAKKAKTTLKKQPSKAKASPKTPTPSPEPEGKCDRNCRIVRCCL</sequence>
<dbReference type="Proteomes" id="UP001165960">
    <property type="component" value="Unassembled WGS sequence"/>
</dbReference>
<dbReference type="EMBL" id="QTSX02002842">
    <property type="protein sequence ID" value="KAJ9074980.1"/>
    <property type="molecule type" value="Genomic_DNA"/>
</dbReference>
<organism evidence="1 2">
    <name type="scientific">Entomophthora muscae</name>
    <dbReference type="NCBI Taxonomy" id="34485"/>
    <lineage>
        <taxon>Eukaryota</taxon>
        <taxon>Fungi</taxon>
        <taxon>Fungi incertae sedis</taxon>
        <taxon>Zoopagomycota</taxon>
        <taxon>Entomophthoromycotina</taxon>
        <taxon>Entomophthoromycetes</taxon>
        <taxon>Entomophthorales</taxon>
        <taxon>Entomophthoraceae</taxon>
        <taxon>Entomophthora</taxon>
    </lineage>
</organism>
<keyword evidence="2" id="KW-1185">Reference proteome</keyword>
<accession>A0ACC2TJS5</accession>
<proteinExistence type="predicted"/>
<comment type="caution">
    <text evidence="1">The sequence shown here is derived from an EMBL/GenBank/DDBJ whole genome shotgun (WGS) entry which is preliminary data.</text>
</comment>
<protein>
    <submittedName>
        <fullName evidence="1">Uncharacterized protein</fullName>
    </submittedName>
</protein>
<name>A0ACC2TJS5_9FUNG</name>